<comment type="caution">
    <text evidence="1">The sequence shown here is derived from an EMBL/GenBank/DDBJ whole genome shotgun (WGS) entry which is preliminary data.</text>
</comment>
<name>A0A1F6CMW2_HANXR</name>
<dbReference type="Proteomes" id="UP000178606">
    <property type="component" value="Unassembled WGS sequence"/>
</dbReference>
<evidence type="ECO:0000313" key="1">
    <source>
        <dbReference type="EMBL" id="OGG50448.1"/>
    </source>
</evidence>
<organism evidence="1 2">
    <name type="scientific">Handelsmanbacteria sp. (strain RIFCSPLOWO2_12_FULL_64_10)</name>
    <dbReference type="NCBI Taxonomy" id="1817868"/>
    <lineage>
        <taxon>Bacteria</taxon>
        <taxon>Candidatus Handelsmaniibacteriota</taxon>
    </lineage>
</organism>
<evidence type="ECO:0008006" key="3">
    <source>
        <dbReference type="Google" id="ProtNLM"/>
    </source>
</evidence>
<reference evidence="1 2" key="1">
    <citation type="journal article" date="2016" name="Nat. Commun.">
        <title>Thousands of microbial genomes shed light on interconnected biogeochemical processes in an aquifer system.</title>
        <authorList>
            <person name="Anantharaman K."/>
            <person name="Brown C.T."/>
            <person name="Hug L.A."/>
            <person name="Sharon I."/>
            <person name="Castelle C.J."/>
            <person name="Probst A.J."/>
            <person name="Thomas B.C."/>
            <person name="Singh A."/>
            <person name="Wilkins M.J."/>
            <person name="Karaoz U."/>
            <person name="Brodie E.L."/>
            <person name="Williams K.H."/>
            <person name="Hubbard S.S."/>
            <person name="Banfield J.F."/>
        </authorList>
    </citation>
    <scope>NUCLEOTIDE SEQUENCE [LARGE SCALE GENOMIC DNA]</scope>
    <source>
        <strain evidence="2">RIFCSPLOWO2_12_FULL_64_10</strain>
    </source>
</reference>
<gene>
    <name evidence="1" type="ORF">A3F84_24425</name>
</gene>
<evidence type="ECO:0000313" key="2">
    <source>
        <dbReference type="Proteomes" id="UP000178606"/>
    </source>
</evidence>
<protein>
    <recommendedName>
        <fullName evidence="3">DUF1640 domain-containing protein</fullName>
    </recommendedName>
</protein>
<sequence length="122" mass="13643">MPLSSVELYEQLKPQLGEDGTKALIEYVDGKIRGEVATKEDLAPIKEDIHLLKRDLLLLKADLEKQIQGVKTDLEKQIQGLRADLEKKVQDVKMLVIVVLIVVIILNPKVVELVGRILGVVK</sequence>
<dbReference type="AlphaFoldDB" id="A0A1F6CMW2"/>
<dbReference type="EMBL" id="MFKF01000208">
    <property type="protein sequence ID" value="OGG50448.1"/>
    <property type="molecule type" value="Genomic_DNA"/>
</dbReference>
<accession>A0A1F6CMW2</accession>
<proteinExistence type="predicted"/>